<evidence type="ECO:0000313" key="2">
    <source>
        <dbReference type="Proteomes" id="UP001164746"/>
    </source>
</evidence>
<evidence type="ECO:0000313" key="1">
    <source>
        <dbReference type="EMBL" id="WAR26664.1"/>
    </source>
</evidence>
<proteinExistence type="predicted"/>
<keyword evidence="2" id="KW-1185">Reference proteome</keyword>
<organism evidence="1 2">
    <name type="scientific">Mya arenaria</name>
    <name type="common">Soft-shell clam</name>
    <dbReference type="NCBI Taxonomy" id="6604"/>
    <lineage>
        <taxon>Eukaryota</taxon>
        <taxon>Metazoa</taxon>
        <taxon>Spiralia</taxon>
        <taxon>Lophotrochozoa</taxon>
        <taxon>Mollusca</taxon>
        <taxon>Bivalvia</taxon>
        <taxon>Autobranchia</taxon>
        <taxon>Heteroconchia</taxon>
        <taxon>Euheterodonta</taxon>
        <taxon>Imparidentia</taxon>
        <taxon>Neoheterodontei</taxon>
        <taxon>Myida</taxon>
        <taxon>Myoidea</taxon>
        <taxon>Myidae</taxon>
        <taxon>Mya</taxon>
    </lineage>
</organism>
<accession>A0ABY7FZT1</accession>
<reference evidence="1" key="1">
    <citation type="submission" date="2022-11" db="EMBL/GenBank/DDBJ databases">
        <title>Centuries of genome instability and evolution in soft-shell clam transmissible cancer (bioRxiv).</title>
        <authorList>
            <person name="Hart S.F.M."/>
            <person name="Yonemitsu M.A."/>
            <person name="Giersch R.M."/>
            <person name="Beal B.F."/>
            <person name="Arriagada G."/>
            <person name="Davis B.W."/>
            <person name="Ostrander E.A."/>
            <person name="Goff S.P."/>
            <person name="Metzger M.J."/>
        </authorList>
    </citation>
    <scope>NUCLEOTIDE SEQUENCE</scope>
    <source>
        <strain evidence="1">MELC-2E11</strain>
        <tissue evidence="1">Siphon/mantle</tissue>
    </source>
</reference>
<name>A0ABY7FZT1_MYAAR</name>
<sequence>MSIANDGYSINEAERIFSSVICESSLNLAWNAKLIENNFSDISNNKYSFTLSDKKLCLHIKDIRYQI</sequence>
<dbReference type="Proteomes" id="UP001164746">
    <property type="component" value="Chromosome 14"/>
</dbReference>
<dbReference type="EMBL" id="CP111025">
    <property type="protein sequence ID" value="WAR26664.1"/>
    <property type="molecule type" value="Genomic_DNA"/>
</dbReference>
<gene>
    <name evidence="1" type="ORF">MAR_012368</name>
</gene>
<protein>
    <submittedName>
        <fullName evidence="1">Uncharacterized protein</fullName>
    </submittedName>
</protein>